<organism evidence="2 3">
    <name type="scientific">Lawsonibacter hominis</name>
    <dbReference type="NCBI Taxonomy" id="2763053"/>
    <lineage>
        <taxon>Bacteria</taxon>
        <taxon>Bacillati</taxon>
        <taxon>Bacillota</taxon>
        <taxon>Clostridia</taxon>
        <taxon>Eubacteriales</taxon>
        <taxon>Oscillospiraceae</taxon>
        <taxon>Lawsonibacter</taxon>
    </lineage>
</organism>
<keyword evidence="3" id="KW-1185">Reference proteome</keyword>
<dbReference type="RefSeq" id="WP_186908265.1">
    <property type="nucleotide sequence ID" value="NZ_JACOPP010000017.1"/>
</dbReference>
<gene>
    <name evidence="2" type="ORF">H8S57_11660</name>
</gene>
<name>A0A8J6M988_9FIRM</name>
<dbReference type="AlphaFoldDB" id="A0A8J6M988"/>
<proteinExistence type="predicted"/>
<feature type="region of interest" description="Disordered" evidence="1">
    <location>
        <begin position="45"/>
        <end position="70"/>
    </location>
</feature>
<reference evidence="2" key="1">
    <citation type="submission" date="2020-08" db="EMBL/GenBank/DDBJ databases">
        <title>Genome public.</title>
        <authorList>
            <person name="Liu C."/>
            <person name="Sun Q."/>
        </authorList>
    </citation>
    <scope>NUCLEOTIDE SEQUENCE</scope>
    <source>
        <strain evidence="2">NSJ-51</strain>
    </source>
</reference>
<evidence type="ECO:0000313" key="2">
    <source>
        <dbReference type="EMBL" id="MBC5734376.1"/>
    </source>
</evidence>
<evidence type="ECO:0000256" key="1">
    <source>
        <dbReference type="SAM" id="MobiDB-lite"/>
    </source>
</evidence>
<protein>
    <submittedName>
        <fullName evidence="2">Uncharacterized protein</fullName>
    </submittedName>
</protein>
<comment type="caution">
    <text evidence="2">The sequence shown here is derived from an EMBL/GenBank/DDBJ whole genome shotgun (WGS) entry which is preliminary data.</text>
</comment>
<sequence>MPKANAVFAIDGFEISATFAESQNTTAIGQVKQILLSSFVAQTSSPRPGVILVKPSEQRDNNGGGSPYAP</sequence>
<evidence type="ECO:0000313" key="3">
    <source>
        <dbReference type="Proteomes" id="UP000661435"/>
    </source>
</evidence>
<dbReference type="Proteomes" id="UP000661435">
    <property type="component" value="Unassembled WGS sequence"/>
</dbReference>
<dbReference type="EMBL" id="JACOPP010000017">
    <property type="protein sequence ID" value="MBC5734376.1"/>
    <property type="molecule type" value="Genomic_DNA"/>
</dbReference>
<accession>A0A8J6M988</accession>